<dbReference type="GO" id="GO:0003774">
    <property type="term" value="F:cytoskeletal motor activity"/>
    <property type="evidence" value="ECO:0007669"/>
    <property type="project" value="InterPro"/>
</dbReference>
<keyword evidence="9" id="KW-0969">Cilium</keyword>
<dbReference type="AlphaFoldDB" id="A0A1W6P1N6"/>
<accession>A0A1W6P1N6</accession>
<dbReference type="Proteomes" id="UP000242447">
    <property type="component" value="Chromosome"/>
</dbReference>
<keyword evidence="10" id="KW-1185">Reference proteome</keyword>
<evidence type="ECO:0000256" key="5">
    <source>
        <dbReference type="ARBA" id="ARBA00022500"/>
    </source>
</evidence>
<organism evidence="9 10">
    <name type="scientific">Ketogulonicigenium robustum</name>
    <dbReference type="NCBI Taxonomy" id="92947"/>
    <lineage>
        <taxon>Bacteria</taxon>
        <taxon>Pseudomonadati</taxon>
        <taxon>Pseudomonadota</taxon>
        <taxon>Alphaproteobacteria</taxon>
        <taxon>Rhodobacterales</taxon>
        <taxon>Roseobacteraceae</taxon>
        <taxon>Ketogulonicigenium</taxon>
    </lineage>
</organism>
<dbReference type="InterPro" id="IPR036429">
    <property type="entry name" value="SpoA-like_sf"/>
</dbReference>
<keyword evidence="4" id="KW-1003">Cell membrane</keyword>
<dbReference type="GO" id="GO:0009425">
    <property type="term" value="C:bacterial-type flagellum basal body"/>
    <property type="evidence" value="ECO:0007669"/>
    <property type="project" value="InterPro"/>
</dbReference>
<proteinExistence type="inferred from homology"/>
<dbReference type="PANTHER" id="PTHR43484:SF1">
    <property type="entry name" value="FLAGELLAR MOTOR SWITCH PROTEIN FLIN"/>
    <property type="match status" value="1"/>
</dbReference>
<dbReference type="PANTHER" id="PTHR43484">
    <property type="match status" value="1"/>
</dbReference>
<keyword evidence="5" id="KW-0145">Chemotaxis</keyword>
<protein>
    <recommendedName>
        <fullName evidence="3">Flagellar motor switch protein FliN</fullName>
    </recommendedName>
</protein>
<dbReference type="Pfam" id="PF01052">
    <property type="entry name" value="FliMN_C"/>
    <property type="match status" value="1"/>
</dbReference>
<keyword evidence="9" id="KW-0282">Flagellum</keyword>
<dbReference type="SUPFAM" id="SSF101801">
    <property type="entry name" value="Surface presentation of antigens (SPOA)"/>
    <property type="match status" value="1"/>
</dbReference>
<name>A0A1W6P1N6_9RHOB</name>
<dbReference type="EMBL" id="CP019937">
    <property type="protein sequence ID" value="ARO15425.1"/>
    <property type="molecule type" value="Genomic_DNA"/>
</dbReference>
<dbReference type="GO" id="GO:0071973">
    <property type="term" value="P:bacterial-type flagellum-dependent cell motility"/>
    <property type="evidence" value="ECO:0007669"/>
    <property type="project" value="InterPro"/>
</dbReference>
<feature type="domain" description="Flagellar motor switch protein FliN-like C-terminal" evidence="8">
    <location>
        <begin position="19"/>
        <end position="91"/>
    </location>
</feature>
<keyword evidence="7" id="KW-0472">Membrane</keyword>
<dbReference type="STRING" id="92947.BVG79_02085"/>
<dbReference type="PRINTS" id="PR00956">
    <property type="entry name" value="FLGMOTORFLIN"/>
</dbReference>
<dbReference type="KEGG" id="kro:BVG79_02085"/>
<evidence type="ECO:0000313" key="10">
    <source>
        <dbReference type="Proteomes" id="UP000242447"/>
    </source>
</evidence>
<evidence type="ECO:0000256" key="4">
    <source>
        <dbReference type="ARBA" id="ARBA00022475"/>
    </source>
</evidence>
<dbReference type="RefSeq" id="WP_085786824.1">
    <property type="nucleotide sequence ID" value="NZ_CP019937.1"/>
</dbReference>
<sequence length="98" mass="10808">MSELAPDHKAMPEGANPALWNVPIEVTIAVGRSRPSVRELLALEENAVLQLDRRIDDPVEIYIGDRLIARGELQESEDEPGQLAVRLTEVASNPGERL</sequence>
<evidence type="ECO:0000259" key="8">
    <source>
        <dbReference type="Pfam" id="PF01052"/>
    </source>
</evidence>
<dbReference type="InterPro" id="IPR001543">
    <property type="entry name" value="FliN-like_C"/>
</dbReference>
<comment type="similarity">
    <text evidence="2">Belongs to the FliN/MopA/SpaO family.</text>
</comment>
<dbReference type="OrthoDB" id="9790303at2"/>
<keyword evidence="9" id="KW-0966">Cell projection</keyword>
<evidence type="ECO:0000256" key="6">
    <source>
        <dbReference type="ARBA" id="ARBA00022779"/>
    </source>
</evidence>
<dbReference type="InterPro" id="IPR051469">
    <property type="entry name" value="FliN/MopA/SpaO"/>
</dbReference>
<dbReference type="GO" id="GO:0006935">
    <property type="term" value="P:chemotaxis"/>
    <property type="evidence" value="ECO:0007669"/>
    <property type="project" value="UniProtKB-KW"/>
</dbReference>
<evidence type="ECO:0000256" key="3">
    <source>
        <dbReference type="ARBA" id="ARBA00021897"/>
    </source>
</evidence>
<dbReference type="Gene3D" id="2.30.330.10">
    <property type="entry name" value="SpoA-like"/>
    <property type="match status" value="1"/>
</dbReference>
<evidence type="ECO:0000256" key="7">
    <source>
        <dbReference type="ARBA" id="ARBA00023136"/>
    </source>
</evidence>
<dbReference type="InterPro" id="IPR001172">
    <property type="entry name" value="FliN_T3SS_HrcQb"/>
</dbReference>
<reference evidence="9 10" key="1">
    <citation type="submission" date="2017-02" db="EMBL/GenBank/DDBJ databases">
        <title>Ketogulonicigenium robustum SPU B003 Genome sequencing and assembly.</title>
        <authorList>
            <person name="Li Y."/>
            <person name="Liu L."/>
            <person name="Wang C."/>
            <person name="Zhang M."/>
            <person name="Zhang T."/>
            <person name="Zhang Y."/>
        </authorList>
    </citation>
    <scope>NUCLEOTIDE SEQUENCE [LARGE SCALE GENOMIC DNA]</scope>
    <source>
        <strain evidence="9 10">SPU_B003</strain>
    </source>
</reference>
<comment type="subcellular location">
    <subcellularLocation>
        <location evidence="1">Cell membrane</location>
        <topology evidence="1">Peripheral membrane protein</topology>
        <orientation evidence="1">Cytoplasmic side</orientation>
    </subcellularLocation>
</comment>
<gene>
    <name evidence="9" type="primary">fliN</name>
    <name evidence="9" type="ORF">BVG79_02085</name>
</gene>
<evidence type="ECO:0000256" key="1">
    <source>
        <dbReference type="ARBA" id="ARBA00004413"/>
    </source>
</evidence>
<evidence type="ECO:0000256" key="2">
    <source>
        <dbReference type="ARBA" id="ARBA00009226"/>
    </source>
</evidence>
<evidence type="ECO:0000313" key="9">
    <source>
        <dbReference type="EMBL" id="ARO15425.1"/>
    </source>
</evidence>
<dbReference type="GO" id="GO:0005886">
    <property type="term" value="C:plasma membrane"/>
    <property type="evidence" value="ECO:0007669"/>
    <property type="project" value="UniProtKB-SubCell"/>
</dbReference>
<keyword evidence="6" id="KW-0283">Flagellar rotation</keyword>